<evidence type="ECO:0000256" key="5">
    <source>
        <dbReference type="ARBA" id="ARBA00022792"/>
    </source>
</evidence>
<dbReference type="STRING" id="981085.W9RKN1"/>
<evidence type="ECO:0000256" key="7">
    <source>
        <dbReference type="ARBA" id="ARBA00023128"/>
    </source>
</evidence>
<gene>
    <name evidence="10" type="ORF">L484_004051</name>
</gene>
<keyword evidence="8" id="KW-0472">Membrane</keyword>
<evidence type="ECO:0000256" key="4">
    <source>
        <dbReference type="ARBA" id="ARBA00022692"/>
    </source>
</evidence>
<sequence>MINYTLIVVNIIVHFWAPTFKWGVIIANLLDSSKSPEELSYPQQAAAIAGSALVWAKYSTVVTPKNWNLFSSSIGMAATAGYQLARKIQSTVTINYDHFQARFLFYSKLLTSLYVEIEG</sequence>
<keyword evidence="6" id="KW-1133">Transmembrane helix</keyword>
<evidence type="ECO:0000256" key="2">
    <source>
        <dbReference type="ARBA" id="ARBA00006416"/>
    </source>
</evidence>
<comment type="function">
    <text evidence="9">Mediates the uptake of pyruvate into mitochondria.</text>
</comment>
<dbReference type="EMBL" id="KE344775">
    <property type="protein sequence ID" value="EXB78686.1"/>
    <property type="molecule type" value="Genomic_DNA"/>
</dbReference>
<dbReference type="PANTHER" id="PTHR14154">
    <property type="entry name" value="UPF0041 BRAIN PROTEIN 44-RELATED"/>
    <property type="match status" value="1"/>
</dbReference>
<dbReference type="AlphaFoldDB" id="W9RKN1"/>
<protein>
    <recommendedName>
        <fullName evidence="9">Mitochondrial pyruvate carrier</fullName>
    </recommendedName>
</protein>
<keyword evidence="5 9" id="KW-0999">Mitochondrion inner membrane</keyword>
<keyword evidence="4" id="KW-0812">Transmembrane</keyword>
<dbReference type="InterPro" id="IPR005336">
    <property type="entry name" value="MPC"/>
</dbReference>
<evidence type="ECO:0000256" key="6">
    <source>
        <dbReference type="ARBA" id="ARBA00022989"/>
    </source>
</evidence>
<evidence type="ECO:0000256" key="9">
    <source>
        <dbReference type="RuleBase" id="RU363100"/>
    </source>
</evidence>
<accession>W9RKN1</accession>
<keyword evidence="7 9" id="KW-0496">Mitochondrion</keyword>
<dbReference type="GO" id="GO:0005743">
    <property type="term" value="C:mitochondrial inner membrane"/>
    <property type="evidence" value="ECO:0007669"/>
    <property type="project" value="UniProtKB-SubCell"/>
</dbReference>
<evidence type="ECO:0000256" key="8">
    <source>
        <dbReference type="ARBA" id="ARBA00023136"/>
    </source>
</evidence>
<evidence type="ECO:0000313" key="11">
    <source>
        <dbReference type="Proteomes" id="UP000030645"/>
    </source>
</evidence>
<comment type="similarity">
    <text evidence="2 9">Belongs to the mitochondrial pyruvate carrier (MPC) (TC 2.A.105) family.</text>
</comment>
<organism evidence="10 11">
    <name type="scientific">Morus notabilis</name>
    <dbReference type="NCBI Taxonomy" id="981085"/>
    <lineage>
        <taxon>Eukaryota</taxon>
        <taxon>Viridiplantae</taxon>
        <taxon>Streptophyta</taxon>
        <taxon>Embryophyta</taxon>
        <taxon>Tracheophyta</taxon>
        <taxon>Spermatophyta</taxon>
        <taxon>Magnoliopsida</taxon>
        <taxon>eudicotyledons</taxon>
        <taxon>Gunneridae</taxon>
        <taxon>Pentapetalae</taxon>
        <taxon>rosids</taxon>
        <taxon>fabids</taxon>
        <taxon>Rosales</taxon>
        <taxon>Moraceae</taxon>
        <taxon>Moreae</taxon>
        <taxon>Morus</taxon>
    </lineage>
</organism>
<keyword evidence="11" id="KW-1185">Reference proteome</keyword>
<dbReference type="GO" id="GO:0006850">
    <property type="term" value="P:pyruvate import into mitochondria"/>
    <property type="evidence" value="ECO:0007669"/>
    <property type="project" value="InterPro"/>
</dbReference>
<reference evidence="11" key="1">
    <citation type="submission" date="2013-01" db="EMBL/GenBank/DDBJ databases">
        <title>Draft Genome Sequence of a Mulberry Tree, Morus notabilis C.K. Schneid.</title>
        <authorList>
            <person name="He N."/>
            <person name="Zhao S."/>
        </authorList>
    </citation>
    <scope>NUCLEOTIDE SEQUENCE</scope>
</reference>
<evidence type="ECO:0000313" key="10">
    <source>
        <dbReference type="EMBL" id="EXB78686.1"/>
    </source>
</evidence>
<dbReference type="Proteomes" id="UP000030645">
    <property type="component" value="Unassembled WGS sequence"/>
</dbReference>
<name>W9RKN1_9ROSA</name>
<comment type="subcellular location">
    <subcellularLocation>
        <location evidence="1 9">Mitochondrion inner membrane</location>
        <topology evidence="1 9">Multi-pass membrane protein</topology>
    </subcellularLocation>
</comment>
<evidence type="ECO:0000256" key="1">
    <source>
        <dbReference type="ARBA" id="ARBA00004448"/>
    </source>
</evidence>
<keyword evidence="3 9" id="KW-0813">Transport</keyword>
<dbReference type="Pfam" id="PF03650">
    <property type="entry name" value="MPC"/>
    <property type="match status" value="1"/>
</dbReference>
<proteinExistence type="inferred from homology"/>
<dbReference type="eggNOG" id="KOG1589">
    <property type="taxonomic scope" value="Eukaryota"/>
</dbReference>
<evidence type="ECO:0000256" key="3">
    <source>
        <dbReference type="ARBA" id="ARBA00022448"/>
    </source>
</evidence>